<comment type="caution">
    <text evidence="3">Lacks conserved residue(s) required for the propagation of feature annotation.</text>
</comment>
<proteinExistence type="predicted"/>
<dbReference type="SUPFAM" id="SSF52467">
    <property type="entry name" value="DHS-like NAD/FAD-binding domain"/>
    <property type="match status" value="1"/>
</dbReference>
<reference evidence="5 6" key="1">
    <citation type="submission" date="2017-11" db="EMBL/GenBank/DDBJ databases">
        <title>De-novo sequencing of pomegranate (Punica granatum L.) genome.</title>
        <authorList>
            <person name="Akparov Z."/>
            <person name="Amiraslanov A."/>
            <person name="Hajiyeva S."/>
            <person name="Abbasov M."/>
            <person name="Kaur K."/>
            <person name="Hamwieh A."/>
            <person name="Solovyev V."/>
            <person name="Salamov A."/>
            <person name="Braich B."/>
            <person name="Kosarev P."/>
            <person name="Mahmoud A."/>
            <person name="Hajiyev E."/>
            <person name="Babayeva S."/>
            <person name="Izzatullayeva V."/>
            <person name="Mammadov A."/>
            <person name="Mammadov A."/>
            <person name="Sharifova S."/>
            <person name="Ojaghi J."/>
            <person name="Eynullazada K."/>
            <person name="Bayramov B."/>
            <person name="Abdulazimova A."/>
            <person name="Shahmuradov I."/>
        </authorList>
    </citation>
    <scope>NUCLEOTIDE SEQUENCE [LARGE SCALE GENOMIC DNA]</scope>
    <source>
        <strain evidence="6">cv. AG2017</strain>
        <tissue evidence="5">Leaf</tissue>
    </source>
</reference>
<dbReference type="AlphaFoldDB" id="A0A2I0HR45"/>
<evidence type="ECO:0000313" key="5">
    <source>
        <dbReference type="EMBL" id="PKI34179.1"/>
    </source>
</evidence>
<comment type="caution">
    <text evidence="5">The sequence shown here is derived from an EMBL/GenBank/DDBJ whole genome shotgun (WGS) entry which is preliminary data.</text>
</comment>
<dbReference type="EMBL" id="PGOL01006119">
    <property type="protein sequence ID" value="PKI34179.1"/>
    <property type="molecule type" value="Genomic_DNA"/>
</dbReference>
<accession>A0A2I0HR45</accession>
<organism evidence="5 6">
    <name type="scientific">Punica granatum</name>
    <name type="common">Pomegranate</name>
    <dbReference type="NCBI Taxonomy" id="22663"/>
    <lineage>
        <taxon>Eukaryota</taxon>
        <taxon>Viridiplantae</taxon>
        <taxon>Streptophyta</taxon>
        <taxon>Embryophyta</taxon>
        <taxon>Tracheophyta</taxon>
        <taxon>Spermatophyta</taxon>
        <taxon>Magnoliopsida</taxon>
        <taxon>eudicotyledons</taxon>
        <taxon>Gunneridae</taxon>
        <taxon>Pentapetalae</taxon>
        <taxon>rosids</taxon>
        <taxon>malvids</taxon>
        <taxon>Myrtales</taxon>
        <taxon>Lythraceae</taxon>
        <taxon>Punica</taxon>
    </lineage>
</organism>
<gene>
    <name evidence="5" type="ORF">CRG98_045458</name>
</gene>
<evidence type="ECO:0000259" key="4">
    <source>
        <dbReference type="PROSITE" id="PS50305"/>
    </source>
</evidence>
<evidence type="ECO:0000313" key="6">
    <source>
        <dbReference type="Proteomes" id="UP000233551"/>
    </source>
</evidence>
<evidence type="ECO:0000256" key="3">
    <source>
        <dbReference type="PROSITE-ProRule" id="PRU00236"/>
    </source>
</evidence>
<feature type="domain" description="Deacetylase sirtuin-type" evidence="4">
    <location>
        <begin position="1"/>
        <end position="58"/>
    </location>
</feature>
<dbReference type="Gene3D" id="3.40.50.1220">
    <property type="entry name" value="TPP-binding domain"/>
    <property type="match status" value="1"/>
</dbReference>
<dbReference type="GO" id="GO:0070403">
    <property type="term" value="F:NAD+ binding"/>
    <property type="evidence" value="ECO:0007669"/>
    <property type="project" value="InterPro"/>
</dbReference>
<feature type="non-terminal residue" evidence="5">
    <location>
        <position position="58"/>
    </location>
</feature>
<evidence type="ECO:0000256" key="1">
    <source>
        <dbReference type="ARBA" id="ARBA00022679"/>
    </source>
</evidence>
<dbReference type="PANTHER" id="PTHR11085:SF10">
    <property type="entry name" value="NAD-DEPENDENT PROTEIN DEACYLASE SIRTUIN-5, MITOCHONDRIAL-RELATED"/>
    <property type="match status" value="1"/>
</dbReference>
<dbReference type="InterPro" id="IPR003000">
    <property type="entry name" value="Sirtuin"/>
</dbReference>
<name>A0A2I0HR45_PUNGR</name>
<dbReference type="GO" id="GO:0017136">
    <property type="term" value="F:histone deacetylase activity, NAD-dependent"/>
    <property type="evidence" value="ECO:0007669"/>
    <property type="project" value="TreeGrafter"/>
</dbReference>
<dbReference type="STRING" id="22663.A0A2I0HR45"/>
<dbReference type="PROSITE" id="PS50305">
    <property type="entry name" value="SIRTUIN"/>
    <property type="match status" value="1"/>
</dbReference>
<protein>
    <recommendedName>
        <fullName evidence="4">Deacetylase sirtuin-type domain-containing protein</fullName>
    </recommendedName>
</protein>
<dbReference type="Pfam" id="PF02146">
    <property type="entry name" value="SIR2"/>
    <property type="match status" value="1"/>
</dbReference>
<keyword evidence="2" id="KW-0520">NAD</keyword>
<evidence type="ECO:0000256" key="2">
    <source>
        <dbReference type="ARBA" id="ARBA00023027"/>
    </source>
</evidence>
<dbReference type="Proteomes" id="UP000233551">
    <property type="component" value="Unassembled WGS sequence"/>
</dbReference>
<dbReference type="PANTHER" id="PTHR11085">
    <property type="entry name" value="NAD-DEPENDENT PROTEIN DEACYLASE SIRTUIN-5, MITOCHONDRIAL-RELATED"/>
    <property type="match status" value="1"/>
</dbReference>
<dbReference type="InterPro" id="IPR026590">
    <property type="entry name" value="Ssirtuin_cat_dom"/>
</dbReference>
<dbReference type="InterPro" id="IPR029035">
    <property type="entry name" value="DHS-like_NAD/FAD-binding_dom"/>
</dbReference>
<keyword evidence="6" id="KW-1185">Reference proteome</keyword>
<dbReference type="InterPro" id="IPR050134">
    <property type="entry name" value="NAD-dep_sirtuin_deacylases"/>
</dbReference>
<keyword evidence="1" id="KW-0808">Transferase</keyword>
<sequence>MAGRIDFMITQNVDRLHHRAGSNPLELHGTVYSVICIDCGFSFCRELFQEEVKALNPK</sequence>